<accession>A0A366X468</accession>
<sequence length="202" mass="22106">METEKKPYSYFPSEFSEKYSIVEWRHALAILKGEFEEQFDDLCSVLAEFELRESSITTGGGGKSKVSGFLDGRLYGLGWEEKAFDTAIVIDGVTHETPTHKVDCVKGRIALDIEWNNKTEFYDRDLNNFRLLHALDAVSVGIIVTRDTELQDGVFKPLGIGGKYGASTTHLNKLIPKIEGGGAGGCPILVVAVKSGAFVAGK</sequence>
<keyword evidence="1" id="KW-0378">Hydrolase</keyword>
<dbReference type="InterPro" id="IPR015278">
    <property type="entry name" value="BglII-like"/>
</dbReference>
<dbReference type="Proteomes" id="UP000252706">
    <property type="component" value="Unassembled WGS sequence"/>
</dbReference>
<proteinExistence type="predicted"/>
<reference evidence="1 2" key="1">
    <citation type="submission" date="2018-07" db="EMBL/GenBank/DDBJ databases">
        <title>Modular assembly of carbohydrate-degrading microbial communities in the ocean.</title>
        <authorList>
            <person name="Enke T.N."/>
            <person name="Datta M.S."/>
            <person name="Schwartzman J.A."/>
            <person name="Cermak N."/>
            <person name="Schmitz D.A."/>
            <person name="Barrere J."/>
            <person name="Cordero O.X."/>
        </authorList>
    </citation>
    <scope>NUCLEOTIDE SEQUENCE [LARGE SCALE GENOMIC DNA]</scope>
    <source>
        <strain evidence="1 2">C3M10</strain>
    </source>
</reference>
<evidence type="ECO:0000313" key="1">
    <source>
        <dbReference type="EMBL" id="RBW56802.1"/>
    </source>
</evidence>
<dbReference type="Pfam" id="PF09195">
    <property type="entry name" value="Endonuc-BglII"/>
    <property type="match status" value="1"/>
</dbReference>
<organism evidence="1 2">
    <name type="scientific">Phaeobacter gallaeciensis</name>
    <dbReference type="NCBI Taxonomy" id="60890"/>
    <lineage>
        <taxon>Bacteria</taxon>
        <taxon>Pseudomonadati</taxon>
        <taxon>Pseudomonadota</taxon>
        <taxon>Alphaproteobacteria</taxon>
        <taxon>Rhodobacterales</taxon>
        <taxon>Roseobacteraceae</taxon>
        <taxon>Phaeobacter</taxon>
    </lineage>
</organism>
<dbReference type="RefSeq" id="WP_113823084.1">
    <property type="nucleotide sequence ID" value="NZ_QOCE01000025.1"/>
</dbReference>
<dbReference type="OrthoDB" id="1956808at2"/>
<keyword evidence="1" id="KW-0255">Endonuclease</keyword>
<protein>
    <submittedName>
        <fullName evidence="1">Restriction endonuclease</fullName>
    </submittedName>
</protein>
<gene>
    <name evidence="1" type="ORF">DS909_08850</name>
</gene>
<keyword evidence="1" id="KW-0540">Nuclease</keyword>
<dbReference type="InterPro" id="IPR011335">
    <property type="entry name" value="Restrct_endonuc-II-like"/>
</dbReference>
<comment type="caution">
    <text evidence="1">The sequence shown here is derived from an EMBL/GenBank/DDBJ whole genome shotgun (WGS) entry which is preliminary data.</text>
</comment>
<dbReference type="GO" id="GO:0009307">
    <property type="term" value="P:DNA restriction-modification system"/>
    <property type="evidence" value="ECO:0007669"/>
    <property type="project" value="InterPro"/>
</dbReference>
<evidence type="ECO:0000313" key="2">
    <source>
        <dbReference type="Proteomes" id="UP000252706"/>
    </source>
</evidence>
<dbReference type="SUPFAM" id="SSF52980">
    <property type="entry name" value="Restriction endonuclease-like"/>
    <property type="match status" value="1"/>
</dbReference>
<dbReference type="AlphaFoldDB" id="A0A366X468"/>
<dbReference type="EMBL" id="QOCE01000025">
    <property type="protein sequence ID" value="RBW56802.1"/>
    <property type="molecule type" value="Genomic_DNA"/>
</dbReference>
<name>A0A366X468_9RHOB</name>
<dbReference type="GO" id="GO:0009036">
    <property type="term" value="F:type II site-specific deoxyribonuclease activity"/>
    <property type="evidence" value="ECO:0007669"/>
    <property type="project" value="InterPro"/>
</dbReference>